<reference evidence="2" key="1">
    <citation type="submission" date="2019-04" db="EMBL/GenBank/DDBJ databases">
        <title>Sequencing of skin fungus with MAO and IRED activity.</title>
        <authorList>
            <person name="Marsaioli A.J."/>
            <person name="Bonatto J.M.C."/>
            <person name="Reis Junior O."/>
        </authorList>
    </citation>
    <scope>NUCLEOTIDE SEQUENCE</scope>
    <source>
        <strain evidence="2">30M1</strain>
    </source>
</reference>
<feature type="compositionally biased region" description="Basic and acidic residues" evidence="1">
    <location>
        <begin position="7"/>
        <end position="20"/>
    </location>
</feature>
<name>A0A9P4TN25_CURKU</name>
<evidence type="ECO:0000313" key="2">
    <source>
        <dbReference type="EMBL" id="KAF3011124.1"/>
    </source>
</evidence>
<dbReference type="EMBL" id="SWKU01000001">
    <property type="protein sequence ID" value="KAF3011124.1"/>
    <property type="molecule type" value="Genomic_DNA"/>
</dbReference>
<protein>
    <submittedName>
        <fullName evidence="2">Uncharacterized protein</fullName>
    </submittedName>
</protein>
<dbReference type="Proteomes" id="UP000801428">
    <property type="component" value="Unassembled WGS sequence"/>
</dbReference>
<evidence type="ECO:0000256" key="1">
    <source>
        <dbReference type="SAM" id="MobiDB-lite"/>
    </source>
</evidence>
<dbReference type="OrthoDB" id="194139at2759"/>
<gene>
    <name evidence="2" type="ORF">E8E13_011412</name>
</gene>
<accession>A0A9P4TN25</accession>
<sequence length="151" mass="16960">MSQDATKVTERAPTPKETIRSKRVSYPETIVARPNLRVTVRPMTDEKLSRRPRSAFDLRKTPPPRPASEFRRAAVALSTPLPLSDQDVEFRVGTEKLLATTNDSEQRSGSITPGQRLAERFLKERKSATVLEPGVRKSTGKFVREDTPAFL</sequence>
<feature type="compositionally biased region" description="Basic and acidic residues" evidence="1">
    <location>
        <begin position="43"/>
        <end position="60"/>
    </location>
</feature>
<dbReference type="AlphaFoldDB" id="A0A9P4TN25"/>
<feature type="region of interest" description="Disordered" evidence="1">
    <location>
        <begin position="1"/>
        <end position="26"/>
    </location>
</feature>
<keyword evidence="3" id="KW-1185">Reference proteome</keyword>
<comment type="caution">
    <text evidence="2">The sequence shown here is derived from an EMBL/GenBank/DDBJ whole genome shotgun (WGS) entry which is preliminary data.</text>
</comment>
<feature type="region of interest" description="Disordered" evidence="1">
    <location>
        <begin position="41"/>
        <end position="68"/>
    </location>
</feature>
<evidence type="ECO:0000313" key="3">
    <source>
        <dbReference type="Proteomes" id="UP000801428"/>
    </source>
</evidence>
<proteinExistence type="predicted"/>
<organism evidence="2 3">
    <name type="scientific">Curvularia kusanoi</name>
    <name type="common">Cochliobolus kusanoi</name>
    <dbReference type="NCBI Taxonomy" id="90978"/>
    <lineage>
        <taxon>Eukaryota</taxon>
        <taxon>Fungi</taxon>
        <taxon>Dikarya</taxon>
        <taxon>Ascomycota</taxon>
        <taxon>Pezizomycotina</taxon>
        <taxon>Dothideomycetes</taxon>
        <taxon>Pleosporomycetidae</taxon>
        <taxon>Pleosporales</taxon>
        <taxon>Pleosporineae</taxon>
        <taxon>Pleosporaceae</taxon>
        <taxon>Curvularia</taxon>
    </lineage>
</organism>